<accession>A0A6J4P4P1</accession>
<evidence type="ECO:0000313" key="1">
    <source>
        <dbReference type="EMBL" id="CAA9400942.1"/>
    </source>
</evidence>
<gene>
    <name evidence="1" type="ORF">AVDCRST_MAG75-2137</name>
</gene>
<proteinExistence type="predicted"/>
<reference evidence="1" key="1">
    <citation type="submission" date="2020-02" db="EMBL/GenBank/DDBJ databases">
        <authorList>
            <person name="Meier V. D."/>
        </authorList>
    </citation>
    <scope>NUCLEOTIDE SEQUENCE</scope>
    <source>
        <strain evidence="1">AVDCRST_MAG75</strain>
    </source>
</reference>
<dbReference type="AlphaFoldDB" id="A0A6J4P4P1"/>
<protein>
    <submittedName>
        <fullName evidence="1">Uncharacterized protein</fullName>
    </submittedName>
</protein>
<sequence>MTRVHEPPDRVPTWRMDTTERTDGLLLNGSDPEWVADLLDTMAEGDHDATAEALEGLARRLRKAAKAKHMLGQVPAASICLAFELRQSRAKATRCP</sequence>
<name>A0A6J4P4P1_9ACTN</name>
<dbReference type="EMBL" id="CADCUO010000139">
    <property type="protein sequence ID" value="CAA9400942.1"/>
    <property type="molecule type" value="Genomic_DNA"/>
</dbReference>
<organism evidence="1">
    <name type="scientific">uncultured Propionibacteriaceae bacterium</name>
    <dbReference type="NCBI Taxonomy" id="257457"/>
    <lineage>
        <taxon>Bacteria</taxon>
        <taxon>Bacillati</taxon>
        <taxon>Actinomycetota</taxon>
        <taxon>Actinomycetes</taxon>
        <taxon>Propionibacteriales</taxon>
        <taxon>Propionibacteriaceae</taxon>
        <taxon>environmental samples</taxon>
    </lineage>
</organism>